<dbReference type="AlphaFoldDB" id="A0A7X6CZB7"/>
<dbReference type="Proteomes" id="UP000578686">
    <property type="component" value="Unassembled WGS sequence"/>
</dbReference>
<feature type="transmembrane region" description="Helical" evidence="7">
    <location>
        <begin position="171"/>
        <end position="190"/>
    </location>
</feature>
<protein>
    <submittedName>
        <fullName evidence="10">ABC transporter permease</fullName>
    </submittedName>
</protein>
<keyword evidence="11" id="KW-1185">Reference proteome</keyword>
<dbReference type="RefSeq" id="WP_167968603.1">
    <property type="nucleotide sequence ID" value="NZ_BHZG01000041.1"/>
</dbReference>
<evidence type="ECO:0000256" key="7">
    <source>
        <dbReference type="RuleBase" id="RU363032"/>
    </source>
</evidence>
<dbReference type="PANTHER" id="PTHR43386:SF6">
    <property type="entry name" value="ABC TRANSPORTER PERMEASE PROTEIN"/>
    <property type="match status" value="1"/>
</dbReference>
<evidence type="ECO:0000256" key="8">
    <source>
        <dbReference type="SAM" id="MobiDB-lite"/>
    </source>
</evidence>
<evidence type="ECO:0000256" key="1">
    <source>
        <dbReference type="ARBA" id="ARBA00004651"/>
    </source>
</evidence>
<evidence type="ECO:0000256" key="2">
    <source>
        <dbReference type="ARBA" id="ARBA00022448"/>
    </source>
</evidence>
<dbReference type="InterPro" id="IPR050366">
    <property type="entry name" value="BP-dependent_transpt_permease"/>
</dbReference>
<evidence type="ECO:0000256" key="6">
    <source>
        <dbReference type="ARBA" id="ARBA00023136"/>
    </source>
</evidence>
<feature type="region of interest" description="Disordered" evidence="8">
    <location>
        <begin position="1"/>
        <end position="24"/>
    </location>
</feature>
<organism evidence="10 11">
    <name type="scientific">Streptomyces lonarensis</name>
    <dbReference type="NCBI Taxonomy" id="700599"/>
    <lineage>
        <taxon>Bacteria</taxon>
        <taxon>Bacillati</taxon>
        <taxon>Actinomycetota</taxon>
        <taxon>Actinomycetes</taxon>
        <taxon>Kitasatosporales</taxon>
        <taxon>Streptomycetaceae</taxon>
        <taxon>Streptomyces</taxon>
    </lineage>
</organism>
<keyword evidence="3" id="KW-1003">Cell membrane</keyword>
<dbReference type="PANTHER" id="PTHR43386">
    <property type="entry name" value="OLIGOPEPTIDE TRANSPORT SYSTEM PERMEASE PROTEIN APPC"/>
    <property type="match status" value="1"/>
</dbReference>
<sequence>MSESSPGGGAATKTSDPAFGEVPKAPTERARSLWSDAWRDLRRDPVFIIASLIVLAVISMVLFPSLWTSGDPRDCDLARARQKPSWDAPFGFSNLGCDYYAQAIYGAGPSIQVAVFATIGIAIVGTLFGVLSGFYGGLIDTVISRLVDVVAGLPFLLGAVVLLALMQSRSVWAIVFVLIALAWITLTRVIRGTVMTTKNMDYVAAARSLGASDRRIIFRHILPNAMAPGIVVLTIALGLFVSLEATLTFLGVGLRAPTVSWGVMIVQGQSHVLSGYPHLLLVPCMFLVTTVLGFILMGDALRDALDPKLR</sequence>
<dbReference type="Pfam" id="PF00528">
    <property type="entry name" value="BPD_transp_1"/>
    <property type="match status" value="1"/>
</dbReference>
<proteinExistence type="inferred from homology"/>
<keyword evidence="4 7" id="KW-0812">Transmembrane</keyword>
<feature type="compositionally biased region" description="Gly residues" evidence="8">
    <location>
        <begin position="1"/>
        <end position="10"/>
    </location>
</feature>
<dbReference type="Pfam" id="PF12911">
    <property type="entry name" value="OppC_N"/>
    <property type="match status" value="1"/>
</dbReference>
<evidence type="ECO:0000313" key="11">
    <source>
        <dbReference type="Proteomes" id="UP000578686"/>
    </source>
</evidence>
<keyword evidence="5 7" id="KW-1133">Transmembrane helix</keyword>
<evidence type="ECO:0000256" key="5">
    <source>
        <dbReference type="ARBA" id="ARBA00022989"/>
    </source>
</evidence>
<keyword evidence="6 7" id="KW-0472">Membrane</keyword>
<evidence type="ECO:0000313" key="10">
    <source>
        <dbReference type="EMBL" id="NJQ05319.1"/>
    </source>
</evidence>
<dbReference type="CDD" id="cd06261">
    <property type="entry name" value="TM_PBP2"/>
    <property type="match status" value="1"/>
</dbReference>
<evidence type="ECO:0000256" key="4">
    <source>
        <dbReference type="ARBA" id="ARBA00022692"/>
    </source>
</evidence>
<feature type="transmembrane region" description="Helical" evidence="7">
    <location>
        <begin position="46"/>
        <end position="67"/>
    </location>
</feature>
<dbReference type="InterPro" id="IPR000515">
    <property type="entry name" value="MetI-like"/>
</dbReference>
<accession>A0A7X6CZB7</accession>
<feature type="transmembrane region" description="Helical" evidence="7">
    <location>
        <begin position="146"/>
        <end position="165"/>
    </location>
</feature>
<comment type="subcellular location">
    <subcellularLocation>
        <location evidence="1 7">Cell membrane</location>
        <topology evidence="1 7">Multi-pass membrane protein</topology>
    </subcellularLocation>
</comment>
<gene>
    <name evidence="10" type="ORF">HCN56_06950</name>
</gene>
<reference evidence="10 11" key="1">
    <citation type="submission" date="2020-03" db="EMBL/GenBank/DDBJ databases">
        <title>Draft genome of Streptomyces sp. ventii, isolated from the Axial Seamount in the Pacific Ocean, and resequencing of the two type strains Streptomyces lonarensis strain NCL 716 and Streptomyces bohaiensis strain 11A07.</title>
        <authorList>
            <person name="Loughran R.M."/>
            <person name="Pfannmuller K.M."/>
            <person name="Wasson B.J."/>
            <person name="Deadmond M.C."/>
            <person name="Paddock B.E."/>
            <person name="Koyack M.J."/>
            <person name="Gallegos D.A."/>
            <person name="Mitchell E.A."/>
            <person name="Ushijima B."/>
            <person name="Saw J.H."/>
            <person name="Mcphail K.L."/>
            <person name="Videau P."/>
        </authorList>
    </citation>
    <scope>NUCLEOTIDE SEQUENCE [LARGE SCALE GENOMIC DNA]</scope>
    <source>
        <strain evidence="10 11">NCL716</strain>
    </source>
</reference>
<dbReference type="GO" id="GO:0055085">
    <property type="term" value="P:transmembrane transport"/>
    <property type="evidence" value="ECO:0007669"/>
    <property type="project" value="InterPro"/>
</dbReference>
<comment type="similarity">
    <text evidence="7">Belongs to the binding-protein-dependent transport system permease family.</text>
</comment>
<dbReference type="InterPro" id="IPR035906">
    <property type="entry name" value="MetI-like_sf"/>
</dbReference>
<dbReference type="GO" id="GO:0005886">
    <property type="term" value="C:plasma membrane"/>
    <property type="evidence" value="ECO:0007669"/>
    <property type="project" value="UniProtKB-SubCell"/>
</dbReference>
<evidence type="ECO:0000256" key="3">
    <source>
        <dbReference type="ARBA" id="ARBA00022475"/>
    </source>
</evidence>
<feature type="transmembrane region" description="Helical" evidence="7">
    <location>
        <begin position="278"/>
        <end position="297"/>
    </location>
</feature>
<feature type="domain" description="ABC transmembrane type-1" evidence="9">
    <location>
        <begin position="107"/>
        <end position="297"/>
    </location>
</feature>
<comment type="caution">
    <text evidence="10">The sequence shown here is derived from an EMBL/GenBank/DDBJ whole genome shotgun (WGS) entry which is preliminary data.</text>
</comment>
<feature type="transmembrane region" description="Helical" evidence="7">
    <location>
        <begin position="221"/>
        <end position="241"/>
    </location>
</feature>
<keyword evidence="2 7" id="KW-0813">Transport</keyword>
<dbReference type="SUPFAM" id="SSF161098">
    <property type="entry name" value="MetI-like"/>
    <property type="match status" value="1"/>
</dbReference>
<dbReference type="PROSITE" id="PS50928">
    <property type="entry name" value="ABC_TM1"/>
    <property type="match status" value="1"/>
</dbReference>
<dbReference type="EMBL" id="JAAVJD010000032">
    <property type="protein sequence ID" value="NJQ05319.1"/>
    <property type="molecule type" value="Genomic_DNA"/>
</dbReference>
<dbReference type="InterPro" id="IPR025966">
    <property type="entry name" value="OppC_N"/>
</dbReference>
<feature type="transmembrane region" description="Helical" evidence="7">
    <location>
        <begin position="113"/>
        <end position="134"/>
    </location>
</feature>
<evidence type="ECO:0000259" key="9">
    <source>
        <dbReference type="PROSITE" id="PS50928"/>
    </source>
</evidence>
<dbReference type="Gene3D" id="1.10.3720.10">
    <property type="entry name" value="MetI-like"/>
    <property type="match status" value="1"/>
</dbReference>
<name>A0A7X6CZB7_9ACTN</name>